<name>A0A915KL63_ROMCU</name>
<keyword evidence="1" id="KW-1185">Reference proteome</keyword>
<evidence type="ECO:0000313" key="2">
    <source>
        <dbReference type="WBParaSite" id="nRc.2.0.1.t38768-RA"/>
    </source>
</evidence>
<dbReference type="Proteomes" id="UP000887565">
    <property type="component" value="Unplaced"/>
</dbReference>
<reference evidence="2" key="1">
    <citation type="submission" date="2022-11" db="UniProtKB">
        <authorList>
            <consortium name="WormBaseParasite"/>
        </authorList>
    </citation>
    <scope>IDENTIFICATION</scope>
</reference>
<dbReference type="AlphaFoldDB" id="A0A915KL63"/>
<accession>A0A915KL63</accession>
<proteinExistence type="predicted"/>
<sequence length="95" mass="11000">MRAYHQCNDEEYVLDLAIPDWYNMSPPSPPKTDAIPKPLPTLWQDYKIPHKCPCPSPTTFEPPHKKGRNILSLLHGLTNEPYKFHPRKTLLPTPK</sequence>
<evidence type="ECO:0000313" key="1">
    <source>
        <dbReference type="Proteomes" id="UP000887565"/>
    </source>
</evidence>
<protein>
    <submittedName>
        <fullName evidence="2">Uncharacterized protein</fullName>
    </submittedName>
</protein>
<dbReference type="WBParaSite" id="nRc.2.0.1.t38768-RA">
    <property type="protein sequence ID" value="nRc.2.0.1.t38768-RA"/>
    <property type="gene ID" value="nRc.2.0.1.g38768"/>
</dbReference>
<organism evidence="1 2">
    <name type="scientific">Romanomermis culicivorax</name>
    <name type="common">Nematode worm</name>
    <dbReference type="NCBI Taxonomy" id="13658"/>
    <lineage>
        <taxon>Eukaryota</taxon>
        <taxon>Metazoa</taxon>
        <taxon>Ecdysozoa</taxon>
        <taxon>Nematoda</taxon>
        <taxon>Enoplea</taxon>
        <taxon>Dorylaimia</taxon>
        <taxon>Mermithida</taxon>
        <taxon>Mermithoidea</taxon>
        <taxon>Mermithidae</taxon>
        <taxon>Romanomermis</taxon>
    </lineage>
</organism>